<gene>
    <name evidence="2" type="ORF">FO442_06505</name>
</gene>
<sequence>MKNWILGICVLSGSFSALGQSNLLGGITGNMEATFQYLNADPLIGALQPTERGLLNSYMNVFYSGSHFKAGVRFESYLPRINGYPNRFDGTGLGMRYVGWSNDYIDITLGNFYEQFGSGTIFRAYEDRNLGYDNAMDGARVILRPYKGIQLKAVYGNQRYSFQGGRVDKSVGITRGVDLQLHLNELIPAMDSSDLDVTIGGAFVSKYQKDDNETYILPENVAAYSGRIGLRYKKFTLNGEYTHKDNDPSDDNGYIYNPGHAALINLGYSRKGLGISLSAKSVDNMSYRSDRTKGLADLFINYLPAMNKTHTYNLVATLYPYATQPLGEIAYQAEVLYTIPKGKGGGKYGIPINFNYSTAYKPLRHTNGYGLPGDSTRVTYKGNPFDMSDSLLWQDINVNITYKFNKKFYLIGSYFNIAINNDVSKVSEDGHGIINAHIGVLEAGWKINKKHNLRMELQALFTTHKKMALFDYQTSKDKGDWVTLVLEYTISPNWFFGFMDQYNYGNSNKDLRVHYVIGSFGWIKDATRVTLNYGRQRAGLFCVGGVCRFVPASNGLTVSLTQSF</sequence>
<protein>
    <recommendedName>
        <fullName evidence="4">DUF5723 domain-containing protein</fullName>
    </recommendedName>
</protein>
<evidence type="ECO:0000313" key="3">
    <source>
        <dbReference type="Proteomes" id="UP000316008"/>
    </source>
</evidence>
<dbReference type="RefSeq" id="WP_144332356.1">
    <property type="nucleotide sequence ID" value="NZ_VLPL01000003.1"/>
</dbReference>
<dbReference type="OrthoDB" id="5480631at2"/>
<feature type="signal peptide" evidence="1">
    <location>
        <begin position="1"/>
        <end position="19"/>
    </location>
</feature>
<evidence type="ECO:0008006" key="4">
    <source>
        <dbReference type="Google" id="ProtNLM"/>
    </source>
</evidence>
<evidence type="ECO:0000256" key="1">
    <source>
        <dbReference type="SAM" id="SignalP"/>
    </source>
</evidence>
<dbReference type="Pfam" id="PF19494">
    <property type="entry name" value="DUF6029"/>
    <property type="match status" value="1"/>
</dbReference>
<keyword evidence="1" id="KW-0732">Signal</keyword>
<evidence type="ECO:0000313" key="2">
    <source>
        <dbReference type="EMBL" id="TSJ45399.1"/>
    </source>
</evidence>
<dbReference type="Proteomes" id="UP000316008">
    <property type="component" value="Unassembled WGS sequence"/>
</dbReference>
<organism evidence="2 3">
    <name type="scientific">Fluviicola chungangensis</name>
    <dbReference type="NCBI Taxonomy" id="2597671"/>
    <lineage>
        <taxon>Bacteria</taxon>
        <taxon>Pseudomonadati</taxon>
        <taxon>Bacteroidota</taxon>
        <taxon>Flavobacteriia</taxon>
        <taxon>Flavobacteriales</taxon>
        <taxon>Crocinitomicaceae</taxon>
        <taxon>Fluviicola</taxon>
    </lineage>
</organism>
<dbReference type="EMBL" id="VLPL01000003">
    <property type="protein sequence ID" value="TSJ45399.1"/>
    <property type="molecule type" value="Genomic_DNA"/>
</dbReference>
<dbReference type="InterPro" id="IPR046070">
    <property type="entry name" value="DUF6029"/>
</dbReference>
<dbReference type="AlphaFoldDB" id="A0A556N054"/>
<feature type="chain" id="PRO_5022197633" description="DUF5723 domain-containing protein" evidence="1">
    <location>
        <begin position="20"/>
        <end position="564"/>
    </location>
</feature>
<reference evidence="2 3" key="1">
    <citation type="submission" date="2019-07" db="EMBL/GenBank/DDBJ databases">
        <authorList>
            <person name="Huq M.A."/>
        </authorList>
    </citation>
    <scope>NUCLEOTIDE SEQUENCE [LARGE SCALE GENOMIC DNA]</scope>
    <source>
        <strain evidence="2 3">MAH-3</strain>
    </source>
</reference>
<comment type="caution">
    <text evidence="2">The sequence shown here is derived from an EMBL/GenBank/DDBJ whole genome shotgun (WGS) entry which is preliminary data.</text>
</comment>
<name>A0A556N054_9FLAO</name>
<proteinExistence type="predicted"/>
<keyword evidence="3" id="KW-1185">Reference proteome</keyword>
<accession>A0A556N054</accession>
<dbReference type="SUPFAM" id="SSF56935">
    <property type="entry name" value="Porins"/>
    <property type="match status" value="1"/>
</dbReference>